<dbReference type="RefSeq" id="WP_211328481.1">
    <property type="nucleotide sequence ID" value="NZ_QTTT01000001.1"/>
</dbReference>
<keyword evidence="1" id="KW-1133">Transmembrane helix</keyword>
<keyword evidence="1" id="KW-0812">Transmembrane</keyword>
<evidence type="ECO:0008006" key="4">
    <source>
        <dbReference type="Google" id="ProtNLM"/>
    </source>
</evidence>
<evidence type="ECO:0000313" key="3">
    <source>
        <dbReference type="Proteomes" id="UP000256661"/>
    </source>
</evidence>
<organism evidence="2 3">
    <name type="scientific">Thermomonospora umbrina</name>
    <dbReference type="NCBI Taxonomy" id="111806"/>
    <lineage>
        <taxon>Bacteria</taxon>
        <taxon>Bacillati</taxon>
        <taxon>Actinomycetota</taxon>
        <taxon>Actinomycetes</taxon>
        <taxon>Streptosporangiales</taxon>
        <taxon>Thermomonosporaceae</taxon>
        <taxon>Thermomonospora</taxon>
    </lineage>
</organism>
<name>A0A3D9SQY1_9ACTN</name>
<accession>A0A3D9SQY1</accession>
<dbReference type="AlphaFoldDB" id="A0A3D9SQY1"/>
<comment type="caution">
    <text evidence="2">The sequence shown here is derived from an EMBL/GenBank/DDBJ whole genome shotgun (WGS) entry which is preliminary data.</text>
</comment>
<protein>
    <recommendedName>
        <fullName evidence="4">Extracellular solute-binding protein</fullName>
    </recommendedName>
</protein>
<keyword evidence="3" id="KW-1185">Reference proteome</keyword>
<sequence>MTTDLPHVVEEPSFGIDRPPRFWGPRFGWPFAASAGVALVSAVMLLVNAFTPVEQVVTVRGIMASKEDFFNDEEVQDLLLKHHIRVEVTNRGSGEVAHEVLDQKTQHYDFAFPSGQPAADLITNERRRRRQYTRTIRLFTSPIVLATYREYAETLVGNDVADRQSGGPGGTLYYTLDMAEFIELGKRGKTWNDIGIGAYRNPRGVSITNGNRVLAHTSGVCRSNSGTTYLGLVAFVDNDHEPAQTEADVDRIAREIQPLITAIGMPESGLWQAYITPEGKSQGPIVVVYEHQFFAYQQSHRHRTGRTDTERVLLYPEQEFQTDPEYISLRPGAGERLGRLLLTDPQLRRRMMELGFRVFDDTDAAGTRRLFDLLVGRGVPRPEERTDYTRAELPELNLLQRLVDAVGRCSQ</sequence>
<reference evidence="2 3" key="1">
    <citation type="submission" date="2018-08" db="EMBL/GenBank/DDBJ databases">
        <title>Sequencing the genomes of 1000 actinobacteria strains.</title>
        <authorList>
            <person name="Klenk H.-P."/>
        </authorList>
    </citation>
    <scope>NUCLEOTIDE SEQUENCE [LARGE SCALE GENOMIC DNA]</scope>
    <source>
        <strain evidence="2 3">DSM 43927</strain>
    </source>
</reference>
<dbReference type="Proteomes" id="UP000256661">
    <property type="component" value="Unassembled WGS sequence"/>
</dbReference>
<keyword evidence="1" id="KW-0472">Membrane</keyword>
<proteinExistence type="predicted"/>
<feature type="transmembrane region" description="Helical" evidence="1">
    <location>
        <begin position="27"/>
        <end position="50"/>
    </location>
</feature>
<evidence type="ECO:0000256" key="1">
    <source>
        <dbReference type="SAM" id="Phobius"/>
    </source>
</evidence>
<dbReference type="EMBL" id="QTTT01000001">
    <property type="protein sequence ID" value="REE95024.1"/>
    <property type="molecule type" value="Genomic_DNA"/>
</dbReference>
<gene>
    <name evidence="2" type="ORF">DFJ69_0395</name>
</gene>
<evidence type="ECO:0000313" key="2">
    <source>
        <dbReference type="EMBL" id="REE95024.1"/>
    </source>
</evidence>